<dbReference type="OrthoDB" id="2122015at2759"/>
<dbReference type="GO" id="GO:0007008">
    <property type="term" value="P:outer mitochondrial membrane organization"/>
    <property type="evidence" value="ECO:0007669"/>
    <property type="project" value="InterPro"/>
</dbReference>
<dbReference type="EMBL" id="JACAZE010000041">
    <property type="protein sequence ID" value="KAF7288282.1"/>
    <property type="molecule type" value="Genomic_DNA"/>
</dbReference>
<comment type="caution">
    <text evidence="2">The sequence shown here is derived from an EMBL/GenBank/DDBJ whole genome shotgun (WGS) entry which is preliminary data.</text>
</comment>
<dbReference type="Pfam" id="PF17237">
    <property type="entry name" value="Emr1"/>
    <property type="match status" value="1"/>
</dbReference>
<feature type="region of interest" description="Disordered" evidence="1">
    <location>
        <begin position="1"/>
        <end position="32"/>
    </location>
</feature>
<keyword evidence="4" id="KW-1185">Reference proteome</keyword>
<feature type="compositionally biased region" description="Low complexity" evidence="1">
    <location>
        <begin position="1"/>
        <end position="26"/>
    </location>
</feature>
<protein>
    <submittedName>
        <fullName evidence="2">Uncharacterized protein</fullName>
    </submittedName>
</protein>
<dbReference type="AlphaFoldDB" id="A0A8H6RXV0"/>
<reference evidence="2" key="1">
    <citation type="submission" date="2020-05" db="EMBL/GenBank/DDBJ databases">
        <title>Mycena genomes resolve the evolution of fungal bioluminescence.</title>
        <authorList>
            <person name="Tsai I.J."/>
        </authorList>
    </citation>
    <scope>NUCLEOTIDE SEQUENCE</scope>
    <source>
        <strain evidence="2">110903Hualien_Pintung</strain>
    </source>
</reference>
<name>A0A8H6RXV0_MYCCL</name>
<organism evidence="2 4">
    <name type="scientific">Mycena chlorophos</name>
    <name type="common">Agaric fungus</name>
    <name type="synonym">Agaricus chlorophos</name>
    <dbReference type="NCBI Taxonomy" id="658473"/>
    <lineage>
        <taxon>Eukaryota</taxon>
        <taxon>Fungi</taxon>
        <taxon>Dikarya</taxon>
        <taxon>Basidiomycota</taxon>
        <taxon>Agaricomycotina</taxon>
        <taxon>Agaricomycetes</taxon>
        <taxon>Agaricomycetidae</taxon>
        <taxon>Agaricales</taxon>
        <taxon>Marasmiineae</taxon>
        <taxon>Mycenaceae</taxon>
        <taxon>Mycena</taxon>
    </lineage>
</organism>
<sequence length="91" mass="9523">MITGSSESALMSTTSSSRTARASEPSDSSRRVTPAALRAIFASSRTPLEERSISRVAFFRFSGWLLSCLAISLAASRGRGIKSGAALLGVV</sequence>
<evidence type="ECO:0000313" key="2">
    <source>
        <dbReference type="EMBL" id="KAF7288282.1"/>
    </source>
</evidence>
<evidence type="ECO:0000256" key="1">
    <source>
        <dbReference type="SAM" id="MobiDB-lite"/>
    </source>
</evidence>
<proteinExistence type="predicted"/>
<dbReference type="EMBL" id="JACAZE010000022">
    <property type="protein sequence ID" value="KAF7292324.1"/>
    <property type="molecule type" value="Genomic_DNA"/>
</dbReference>
<gene>
    <name evidence="3" type="ORF">HMN09_01216100</name>
    <name evidence="2" type="ORF">HMN09_01408300</name>
</gene>
<evidence type="ECO:0000313" key="4">
    <source>
        <dbReference type="Proteomes" id="UP000613580"/>
    </source>
</evidence>
<dbReference type="InterPro" id="IPR035195">
    <property type="entry name" value="Emr1"/>
</dbReference>
<evidence type="ECO:0000313" key="3">
    <source>
        <dbReference type="EMBL" id="KAF7292324.1"/>
    </source>
</evidence>
<dbReference type="GO" id="GO:0005739">
    <property type="term" value="C:mitochondrion"/>
    <property type="evidence" value="ECO:0007669"/>
    <property type="project" value="GOC"/>
</dbReference>
<accession>A0A8H6RXV0</accession>
<dbReference type="Proteomes" id="UP000613580">
    <property type="component" value="Unassembled WGS sequence"/>
</dbReference>